<keyword evidence="1" id="KW-1133">Transmembrane helix</keyword>
<organism evidence="2 3">
    <name type="scientific">Blattamonas nauphoetae</name>
    <dbReference type="NCBI Taxonomy" id="2049346"/>
    <lineage>
        <taxon>Eukaryota</taxon>
        <taxon>Metamonada</taxon>
        <taxon>Preaxostyla</taxon>
        <taxon>Oxymonadida</taxon>
        <taxon>Blattamonas</taxon>
    </lineage>
</organism>
<feature type="transmembrane region" description="Helical" evidence="1">
    <location>
        <begin position="151"/>
        <end position="169"/>
    </location>
</feature>
<reference evidence="2 3" key="1">
    <citation type="journal article" date="2022" name="bioRxiv">
        <title>Genomics of Preaxostyla Flagellates Illuminates Evolutionary Transitions and the Path Towards Mitochondrial Loss.</title>
        <authorList>
            <person name="Novak L.V.F."/>
            <person name="Treitli S.C."/>
            <person name="Pyrih J."/>
            <person name="Halakuc P."/>
            <person name="Pipaliya S.V."/>
            <person name="Vacek V."/>
            <person name="Brzon O."/>
            <person name="Soukal P."/>
            <person name="Eme L."/>
            <person name="Dacks J.B."/>
            <person name="Karnkowska A."/>
            <person name="Elias M."/>
            <person name="Hampl V."/>
        </authorList>
    </citation>
    <scope>NUCLEOTIDE SEQUENCE [LARGE SCALE GENOMIC DNA]</scope>
    <source>
        <strain evidence="2">NAU3</strain>
        <tissue evidence="2">Gut</tissue>
    </source>
</reference>
<name>A0ABQ9XQ27_9EUKA</name>
<keyword evidence="1" id="KW-0812">Transmembrane</keyword>
<evidence type="ECO:0000256" key="1">
    <source>
        <dbReference type="SAM" id="Phobius"/>
    </source>
</evidence>
<evidence type="ECO:0000313" key="3">
    <source>
        <dbReference type="Proteomes" id="UP001281761"/>
    </source>
</evidence>
<keyword evidence="3" id="KW-1185">Reference proteome</keyword>
<sequence>MNHARCGLVQLPCPTLMFGNERVKETGKRIVLSTDSSLAVVFTTRFTLQTIVSRGPTISIACSSSATFGVDIAANTLTLDRFTITQATAQPISTLVSVSNTKRGTLESTDGKIQQVSSSSSLTVIDSKQMVHLLNTFASSVPETLIVEPSASLPFLFALGFLCFIVAIVS</sequence>
<accession>A0ABQ9XQ27</accession>
<proteinExistence type="predicted"/>
<dbReference type="EMBL" id="JARBJD010000081">
    <property type="protein sequence ID" value="KAK2954166.1"/>
    <property type="molecule type" value="Genomic_DNA"/>
</dbReference>
<comment type="caution">
    <text evidence="2">The sequence shown here is derived from an EMBL/GenBank/DDBJ whole genome shotgun (WGS) entry which is preliminary data.</text>
</comment>
<gene>
    <name evidence="2" type="ORF">BLNAU_10820</name>
</gene>
<evidence type="ECO:0000313" key="2">
    <source>
        <dbReference type="EMBL" id="KAK2954166.1"/>
    </source>
</evidence>
<keyword evidence="1" id="KW-0472">Membrane</keyword>
<dbReference type="Proteomes" id="UP001281761">
    <property type="component" value="Unassembled WGS sequence"/>
</dbReference>
<protein>
    <submittedName>
        <fullName evidence="2">Uncharacterized protein</fullName>
    </submittedName>
</protein>